<name>A0A1A8JAV6_NOTKU</name>
<dbReference type="EMBL" id="HAED01020349">
    <property type="protein sequence ID" value="SBR06898.1"/>
    <property type="molecule type" value="Transcribed_RNA"/>
</dbReference>
<evidence type="ECO:0000256" key="1">
    <source>
        <dbReference type="SAM" id="MobiDB-lite"/>
    </source>
</evidence>
<gene>
    <name evidence="2" type="primary">Nfu_g_1_016981</name>
</gene>
<sequence length="103" mass="12245">NLQSNHKSPWRNENLKKLKTNCRMVERRCRKNKIINHQIYSQLLKTYNNAVRNSRNAYFSKILSVHKNNPKSIFSTINNILNSNSEKPLKHPLRSLQTTSERR</sequence>
<dbReference type="AlphaFoldDB" id="A0A1A8JAV6"/>
<feature type="non-terminal residue" evidence="2">
    <location>
        <position position="103"/>
    </location>
</feature>
<reference evidence="2" key="1">
    <citation type="submission" date="2016-05" db="EMBL/GenBank/DDBJ databases">
        <authorList>
            <person name="Lavstsen T."/>
            <person name="Jespersen J.S."/>
        </authorList>
    </citation>
    <scope>NUCLEOTIDE SEQUENCE</scope>
    <source>
        <tissue evidence="2">Brain</tissue>
    </source>
</reference>
<proteinExistence type="predicted"/>
<reference evidence="2" key="2">
    <citation type="submission" date="2016-06" db="EMBL/GenBank/DDBJ databases">
        <title>The genome of a short-lived fish provides insights into sex chromosome evolution and the genetic control of aging.</title>
        <authorList>
            <person name="Reichwald K."/>
            <person name="Felder M."/>
            <person name="Petzold A."/>
            <person name="Koch P."/>
            <person name="Groth M."/>
            <person name="Platzer M."/>
        </authorList>
    </citation>
    <scope>NUCLEOTIDE SEQUENCE</scope>
    <source>
        <tissue evidence="2">Brain</tissue>
    </source>
</reference>
<accession>A0A1A8JAV6</accession>
<organism evidence="2">
    <name type="scientific">Nothobranchius kuhntae</name>
    <name type="common">Beira killifish</name>
    <dbReference type="NCBI Taxonomy" id="321403"/>
    <lineage>
        <taxon>Eukaryota</taxon>
        <taxon>Metazoa</taxon>
        <taxon>Chordata</taxon>
        <taxon>Craniata</taxon>
        <taxon>Vertebrata</taxon>
        <taxon>Euteleostomi</taxon>
        <taxon>Actinopterygii</taxon>
        <taxon>Neopterygii</taxon>
        <taxon>Teleostei</taxon>
        <taxon>Neoteleostei</taxon>
        <taxon>Acanthomorphata</taxon>
        <taxon>Ovalentaria</taxon>
        <taxon>Atherinomorphae</taxon>
        <taxon>Cyprinodontiformes</taxon>
        <taxon>Nothobranchiidae</taxon>
        <taxon>Nothobranchius</taxon>
    </lineage>
</organism>
<feature type="region of interest" description="Disordered" evidence="1">
    <location>
        <begin position="83"/>
        <end position="103"/>
    </location>
</feature>
<evidence type="ECO:0000313" key="2">
    <source>
        <dbReference type="EMBL" id="SBR06898.1"/>
    </source>
</evidence>
<feature type="non-terminal residue" evidence="2">
    <location>
        <position position="1"/>
    </location>
</feature>
<protein>
    <submittedName>
        <fullName evidence="2">Uncharacterized protein</fullName>
    </submittedName>
</protein>